<keyword evidence="3" id="KW-0804">Transcription</keyword>
<feature type="domain" description="Myb-like" evidence="6">
    <location>
        <begin position="108"/>
        <end position="159"/>
    </location>
</feature>
<sequence>MIAHAPTFHKFNSPVFPNHHNIIGCKMNLYQNSIPSSYNLSKSKSSSSFSAPFIINQTLFNNAYYPPSCSSPQTMMICKNKWPIIQKKSTKANASRSSKEKPKSKQIDKSNQRKKFTPEEDEKLKSLVDKMGCKKWDSIAKEMPGRTGRQCRDRYKNYLIPGFFNGQWSKEEDDLLRRKYYEYGSQWSKITQFFTQRSANALKNRWNYFVSRHLDVAPCENIHTIYTNIDLNANMNVNYNVNQENHDDEQDSQDDISYENIIDFAPSINPFIDIQLEDIENANQSEDLNFKDDSFDYQFILRP</sequence>
<feature type="domain" description="Myb-like" evidence="6">
    <location>
        <begin position="166"/>
        <end position="210"/>
    </location>
</feature>
<evidence type="ECO:0000256" key="1">
    <source>
        <dbReference type="ARBA" id="ARBA00023015"/>
    </source>
</evidence>
<keyword evidence="9" id="KW-1185">Reference proteome</keyword>
<feature type="compositionally biased region" description="Basic and acidic residues" evidence="5">
    <location>
        <begin position="97"/>
        <end position="121"/>
    </location>
</feature>
<dbReference type="PROSITE" id="PS51294">
    <property type="entry name" value="HTH_MYB"/>
    <property type="match status" value="2"/>
</dbReference>
<dbReference type="PROSITE" id="PS50090">
    <property type="entry name" value="MYB_LIKE"/>
    <property type="match status" value="2"/>
</dbReference>
<dbReference type="EMBL" id="JAPFFF010000003">
    <property type="protein sequence ID" value="KAK8894913.1"/>
    <property type="molecule type" value="Genomic_DNA"/>
</dbReference>
<comment type="caution">
    <text evidence="8">The sequence shown here is derived from an EMBL/GenBank/DDBJ whole genome shotgun (WGS) entry which is preliminary data.</text>
</comment>
<dbReference type="InterPro" id="IPR051575">
    <property type="entry name" value="Myb-like_DNA-bd"/>
</dbReference>
<dbReference type="CDD" id="cd00167">
    <property type="entry name" value="SANT"/>
    <property type="match status" value="2"/>
</dbReference>
<dbReference type="InterPro" id="IPR009057">
    <property type="entry name" value="Homeodomain-like_sf"/>
</dbReference>
<dbReference type="InterPro" id="IPR017930">
    <property type="entry name" value="Myb_dom"/>
</dbReference>
<dbReference type="Pfam" id="PF13921">
    <property type="entry name" value="Myb_DNA-bind_6"/>
    <property type="match status" value="1"/>
</dbReference>
<evidence type="ECO:0000313" key="9">
    <source>
        <dbReference type="Proteomes" id="UP001470230"/>
    </source>
</evidence>
<keyword evidence="4" id="KW-0539">Nucleus</keyword>
<gene>
    <name evidence="8" type="ORF">M9Y10_023354</name>
</gene>
<name>A0ABR2KV36_9EUKA</name>
<evidence type="ECO:0008006" key="10">
    <source>
        <dbReference type="Google" id="ProtNLM"/>
    </source>
</evidence>
<evidence type="ECO:0000256" key="3">
    <source>
        <dbReference type="ARBA" id="ARBA00023163"/>
    </source>
</evidence>
<dbReference type="InterPro" id="IPR001005">
    <property type="entry name" value="SANT/Myb"/>
</dbReference>
<evidence type="ECO:0000259" key="6">
    <source>
        <dbReference type="PROSITE" id="PS50090"/>
    </source>
</evidence>
<evidence type="ECO:0000313" key="8">
    <source>
        <dbReference type="EMBL" id="KAK8894913.1"/>
    </source>
</evidence>
<keyword evidence="1" id="KW-0805">Transcription regulation</keyword>
<feature type="domain" description="HTH myb-type" evidence="7">
    <location>
        <begin position="166"/>
        <end position="214"/>
    </location>
</feature>
<evidence type="ECO:0000259" key="7">
    <source>
        <dbReference type="PROSITE" id="PS51294"/>
    </source>
</evidence>
<evidence type="ECO:0000256" key="5">
    <source>
        <dbReference type="SAM" id="MobiDB-lite"/>
    </source>
</evidence>
<dbReference type="PANTHER" id="PTHR46621">
    <property type="entry name" value="SNRNA-ACTIVATING PROTEIN COMPLEX SUBUNIT 4"/>
    <property type="match status" value="1"/>
</dbReference>
<dbReference type="PANTHER" id="PTHR46621:SF1">
    <property type="entry name" value="SNRNA-ACTIVATING PROTEIN COMPLEX SUBUNIT 4"/>
    <property type="match status" value="1"/>
</dbReference>
<feature type="domain" description="HTH myb-type" evidence="7">
    <location>
        <begin position="108"/>
        <end position="163"/>
    </location>
</feature>
<reference evidence="8 9" key="1">
    <citation type="submission" date="2024-04" db="EMBL/GenBank/DDBJ databases">
        <title>Tritrichomonas musculus Genome.</title>
        <authorList>
            <person name="Alves-Ferreira E."/>
            <person name="Grigg M."/>
            <person name="Lorenzi H."/>
            <person name="Galac M."/>
        </authorList>
    </citation>
    <scope>NUCLEOTIDE SEQUENCE [LARGE SCALE GENOMIC DNA]</scope>
    <source>
        <strain evidence="8 9">EAF2021</strain>
    </source>
</reference>
<dbReference type="SMART" id="SM00717">
    <property type="entry name" value="SANT"/>
    <property type="match status" value="2"/>
</dbReference>
<dbReference type="Gene3D" id="1.10.10.60">
    <property type="entry name" value="Homeodomain-like"/>
    <property type="match status" value="2"/>
</dbReference>
<keyword evidence="2" id="KW-0238">DNA-binding</keyword>
<proteinExistence type="predicted"/>
<dbReference type="Pfam" id="PF00249">
    <property type="entry name" value="Myb_DNA-binding"/>
    <property type="match status" value="1"/>
</dbReference>
<accession>A0ABR2KV36</accession>
<organism evidence="8 9">
    <name type="scientific">Tritrichomonas musculus</name>
    <dbReference type="NCBI Taxonomy" id="1915356"/>
    <lineage>
        <taxon>Eukaryota</taxon>
        <taxon>Metamonada</taxon>
        <taxon>Parabasalia</taxon>
        <taxon>Tritrichomonadida</taxon>
        <taxon>Tritrichomonadidae</taxon>
        <taxon>Tritrichomonas</taxon>
    </lineage>
</organism>
<dbReference type="Proteomes" id="UP001470230">
    <property type="component" value="Unassembled WGS sequence"/>
</dbReference>
<dbReference type="SUPFAM" id="SSF46689">
    <property type="entry name" value="Homeodomain-like"/>
    <property type="match status" value="1"/>
</dbReference>
<feature type="region of interest" description="Disordered" evidence="5">
    <location>
        <begin position="88"/>
        <end position="121"/>
    </location>
</feature>
<protein>
    <recommendedName>
        <fullName evidence="10">Myb-like DNA-binding domain containing protein</fullName>
    </recommendedName>
</protein>
<evidence type="ECO:0000256" key="2">
    <source>
        <dbReference type="ARBA" id="ARBA00023125"/>
    </source>
</evidence>
<evidence type="ECO:0000256" key="4">
    <source>
        <dbReference type="ARBA" id="ARBA00023242"/>
    </source>
</evidence>